<feature type="compositionally biased region" description="Polar residues" evidence="1">
    <location>
        <begin position="259"/>
        <end position="277"/>
    </location>
</feature>
<sequence length="460" mass="50801">CKYPGSKVFFGHEVVNGEMDSKVMHIKKQHVIGVGAEGVELFNHGRLCWLQIALKNKVYLFDILLLGVQAFKNGLSMILESKHILKVIHDCRAITGCLISQFGVKLTNVFDTQVADVMCFYSETGGFLPNRVSTLKEVLKSHLKVPSSHCVFFQEEREMWYKRPCPVPMLKMMVLSVVHLQPLRLALLDTLMTDYITLVDSYLSSCYYEPGELDHISMESMLELPRELKQLKQMYCERQKQAIDLYPVTEQGLLARFNPRTQPPSQTSPVSLTQGNCVESPPSAQVDVLSCQSPTSPLKSTDASSAQSVEVNISPDSPAQASVPETVPDLRKQMSPASNLPVGVGRGCRELLMDTISRGRSLGTEQSVLSALPAMGRGFPLQIPPAQILQEYTGDMKTPGRMKATPSCPNLTSSETAISQSGTGADDPLNDISVLRGEHFTPTPQSLLSSLSQSFRSFRF</sequence>
<proteinExistence type="predicted"/>
<dbReference type="InterPro" id="IPR012337">
    <property type="entry name" value="RNaseH-like_sf"/>
</dbReference>
<dbReference type="InParanoid" id="A0A7N9AQ72"/>
<dbReference type="AlphaFoldDB" id="A0A7N9AQ72"/>
<feature type="region of interest" description="Disordered" evidence="1">
    <location>
        <begin position="400"/>
        <end position="430"/>
    </location>
</feature>
<dbReference type="InterPro" id="IPR052144">
    <property type="entry name" value="piRNA_biogenesis_EXD1"/>
</dbReference>
<reference evidence="3" key="1">
    <citation type="submission" date="2025-08" db="UniProtKB">
        <authorList>
            <consortium name="Ensembl"/>
        </authorList>
    </citation>
    <scope>IDENTIFICATION</scope>
</reference>
<feature type="compositionally biased region" description="Polar residues" evidence="1">
    <location>
        <begin position="290"/>
        <end position="320"/>
    </location>
</feature>
<dbReference type="GO" id="GO:0003676">
    <property type="term" value="F:nucleic acid binding"/>
    <property type="evidence" value="ECO:0007669"/>
    <property type="project" value="InterPro"/>
</dbReference>
<organism evidence="3 4">
    <name type="scientific">Mastacembelus armatus</name>
    <name type="common">zig-zag eel</name>
    <dbReference type="NCBI Taxonomy" id="205130"/>
    <lineage>
        <taxon>Eukaryota</taxon>
        <taxon>Metazoa</taxon>
        <taxon>Chordata</taxon>
        <taxon>Craniata</taxon>
        <taxon>Vertebrata</taxon>
        <taxon>Euteleostomi</taxon>
        <taxon>Actinopterygii</taxon>
        <taxon>Neopterygii</taxon>
        <taxon>Teleostei</taxon>
        <taxon>Neoteleostei</taxon>
        <taxon>Acanthomorphata</taxon>
        <taxon>Anabantaria</taxon>
        <taxon>Synbranchiformes</taxon>
        <taxon>Mastacembelidae</taxon>
        <taxon>Mastacembelus</taxon>
    </lineage>
</organism>
<evidence type="ECO:0000256" key="1">
    <source>
        <dbReference type="SAM" id="MobiDB-lite"/>
    </source>
</evidence>
<dbReference type="GeneTree" id="ENSGT00390000003581"/>
<dbReference type="PANTHER" id="PTHR46628:SF1">
    <property type="entry name" value="PIRNA BIOGENESIS PROTEIN EXD1"/>
    <property type="match status" value="1"/>
</dbReference>
<dbReference type="CDD" id="cd06148">
    <property type="entry name" value="Egl_like_exo"/>
    <property type="match status" value="1"/>
</dbReference>
<evidence type="ECO:0000259" key="2">
    <source>
        <dbReference type="Pfam" id="PF01612"/>
    </source>
</evidence>
<dbReference type="Gene3D" id="3.30.420.10">
    <property type="entry name" value="Ribonuclease H-like superfamily/Ribonuclease H"/>
    <property type="match status" value="1"/>
</dbReference>
<feature type="region of interest" description="Disordered" evidence="1">
    <location>
        <begin position="257"/>
        <end position="324"/>
    </location>
</feature>
<dbReference type="GO" id="GO:1990923">
    <property type="term" value="C:PET complex"/>
    <property type="evidence" value="ECO:0007669"/>
    <property type="project" value="TreeGrafter"/>
</dbReference>
<dbReference type="InterPro" id="IPR002562">
    <property type="entry name" value="3'-5'_exonuclease_dom"/>
</dbReference>
<dbReference type="FunCoup" id="A0A7N9AQ72">
    <property type="interactions" value="254"/>
</dbReference>
<feature type="compositionally biased region" description="Polar residues" evidence="1">
    <location>
        <begin position="407"/>
        <end position="423"/>
    </location>
</feature>
<dbReference type="GO" id="GO:0034587">
    <property type="term" value="P:piRNA processing"/>
    <property type="evidence" value="ECO:0007669"/>
    <property type="project" value="TreeGrafter"/>
</dbReference>
<dbReference type="Pfam" id="PF01612">
    <property type="entry name" value="DNA_pol_A_exo1"/>
    <property type="match status" value="1"/>
</dbReference>
<dbReference type="Ensembl" id="ENSMAMT00000048769.1">
    <property type="protein sequence ID" value="ENSMAMP00000053958.1"/>
    <property type="gene ID" value="ENSMAMG00000006592.2"/>
</dbReference>
<evidence type="ECO:0000313" key="3">
    <source>
        <dbReference type="Ensembl" id="ENSMAMP00000053958.1"/>
    </source>
</evidence>
<accession>A0A7N9AQ72</accession>
<dbReference type="PANTHER" id="PTHR46628">
    <property type="entry name" value="PIRNA BIOGENESIS PROTEIN EXD1"/>
    <property type="match status" value="1"/>
</dbReference>
<dbReference type="SUPFAM" id="SSF53098">
    <property type="entry name" value="Ribonuclease H-like"/>
    <property type="match status" value="1"/>
</dbReference>
<dbReference type="GO" id="GO:0008408">
    <property type="term" value="F:3'-5' exonuclease activity"/>
    <property type="evidence" value="ECO:0007669"/>
    <property type="project" value="InterPro"/>
</dbReference>
<dbReference type="Proteomes" id="UP000261640">
    <property type="component" value="Unplaced"/>
</dbReference>
<keyword evidence="4" id="KW-1185">Reference proteome</keyword>
<feature type="domain" description="3'-5' exonuclease" evidence="2">
    <location>
        <begin position="23"/>
        <end position="145"/>
    </location>
</feature>
<dbReference type="InterPro" id="IPR036397">
    <property type="entry name" value="RNaseH_sf"/>
</dbReference>
<name>A0A7N9AQ72_9TELE</name>
<reference evidence="3" key="2">
    <citation type="submission" date="2025-09" db="UniProtKB">
        <authorList>
            <consortium name="Ensembl"/>
        </authorList>
    </citation>
    <scope>IDENTIFICATION</scope>
</reference>
<protein>
    <recommendedName>
        <fullName evidence="2">3'-5' exonuclease domain-containing protein</fullName>
    </recommendedName>
</protein>
<evidence type="ECO:0000313" key="4">
    <source>
        <dbReference type="Proteomes" id="UP000261640"/>
    </source>
</evidence>